<keyword evidence="1" id="KW-0472">Membrane</keyword>
<protein>
    <recommendedName>
        <fullName evidence="4">DUF2393 domain-containing protein</fullName>
    </recommendedName>
</protein>
<evidence type="ECO:0000313" key="3">
    <source>
        <dbReference type="Proteomes" id="UP000031662"/>
    </source>
</evidence>
<dbReference type="HOGENOM" id="CLU_128694_0_0_7"/>
<proteinExistence type="predicted"/>
<keyword evidence="1" id="KW-0812">Transmembrane</keyword>
<dbReference type="RefSeq" id="WP_041050728.1">
    <property type="nucleotide sequence ID" value="NZ_AP014523.1"/>
</dbReference>
<evidence type="ECO:0000256" key="1">
    <source>
        <dbReference type="SAM" id="Phobius"/>
    </source>
</evidence>
<reference evidence="2 3" key="1">
    <citation type="submission" date="2013-11" db="EMBL/GenBank/DDBJ databases">
        <title>Estimation of Helicobacter pylori bacteriophage ecology using H. pylori isolates.</title>
        <authorList>
            <person name="Uchiyama J."/>
            <person name="Takemura-Uchiyama I."/>
            <person name="Ujihara T."/>
            <person name="Matsuzaki S."/>
        </authorList>
    </citation>
    <scope>NUCLEOTIDE SEQUENCE [LARGE SCALE GENOMIC DNA]</scope>
    <source>
        <strain evidence="2 3">NY40</strain>
    </source>
</reference>
<evidence type="ECO:0008006" key="4">
    <source>
        <dbReference type="Google" id="ProtNLM"/>
    </source>
</evidence>
<dbReference type="InterPro" id="IPR013417">
    <property type="entry name" value="CHP02588"/>
</dbReference>
<keyword evidence="1" id="KW-1133">Transmembrane helix</keyword>
<sequence>MASLAFIQAFLESFKGFLSQATLISVLIASVLILFCAVLLLLALLLRNRIASYIATVAFLGAFLSMPFVLNILLTQAIYPIETRILHANPLNYSNAFSLQVGVKNHSRFSLNKCILRLEVLKNPHNFVEERAFKWFVKKSYEKIFKEKILPKESKVFSFFIDDYPYSKTAPYQVSSFCL</sequence>
<organism evidence="2 3">
    <name type="scientific">Helicobacter pylori NY40</name>
    <dbReference type="NCBI Taxonomy" id="1426844"/>
    <lineage>
        <taxon>Bacteria</taxon>
        <taxon>Pseudomonadati</taxon>
        <taxon>Campylobacterota</taxon>
        <taxon>Epsilonproteobacteria</taxon>
        <taxon>Campylobacterales</taxon>
        <taxon>Helicobacteraceae</taxon>
        <taxon>Helicobacter</taxon>
    </lineage>
</organism>
<dbReference type="AlphaFoldDB" id="A0A060Q0I0"/>
<feature type="transmembrane region" description="Helical" evidence="1">
    <location>
        <begin position="21"/>
        <end position="44"/>
    </location>
</feature>
<dbReference type="Pfam" id="PF09624">
    <property type="entry name" value="DUF2393"/>
    <property type="match status" value="1"/>
</dbReference>
<dbReference type="EMBL" id="AP014523">
    <property type="protein sequence ID" value="BAO97886.1"/>
    <property type="molecule type" value="Genomic_DNA"/>
</dbReference>
<accession>A0A060Q0I0</accession>
<dbReference type="Proteomes" id="UP000031662">
    <property type="component" value="Chromosome"/>
</dbReference>
<evidence type="ECO:0000313" key="2">
    <source>
        <dbReference type="EMBL" id="BAO97886.1"/>
    </source>
</evidence>
<name>A0A060Q0I0_HELPX</name>
<gene>
    <name evidence="2" type="ORF">NY40_0875</name>
</gene>
<feature type="transmembrane region" description="Helical" evidence="1">
    <location>
        <begin position="50"/>
        <end position="74"/>
    </location>
</feature>